<accession>A5DB77</accession>
<dbReference type="PANTHER" id="PTHR14778:SF2">
    <property type="entry name" value="KINETOCHORE-ASSOCIATED PROTEIN DSN1 HOMOLOG"/>
    <property type="match status" value="1"/>
</dbReference>
<dbReference type="InParanoid" id="A5DB77"/>
<feature type="compositionally biased region" description="Basic residues" evidence="1">
    <location>
        <begin position="234"/>
        <end position="247"/>
    </location>
</feature>
<dbReference type="eggNOG" id="ENOG502S2VJ">
    <property type="taxonomic scope" value="Eukaryota"/>
</dbReference>
<keyword evidence="3" id="KW-1185">Reference proteome</keyword>
<feature type="region of interest" description="Disordered" evidence="1">
    <location>
        <begin position="157"/>
        <end position="247"/>
    </location>
</feature>
<dbReference type="FunCoup" id="A5DB77">
    <property type="interactions" value="425"/>
</dbReference>
<evidence type="ECO:0000313" key="2">
    <source>
        <dbReference type="EMBL" id="EDK36434.2"/>
    </source>
</evidence>
<organism evidence="2 3">
    <name type="scientific">Meyerozyma guilliermondii (strain ATCC 6260 / CBS 566 / DSM 6381 / JCM 1539 / NBRC 10279 / NRRL Y-324)</name>
    <name type="common">Yeast</name>
    <name type="synonym">Candida guilliermondii</name>
    <dbReference type="NCBI Taxonomy" id="294746"/>
    <lineage>
        <taxon>Eukaryota</taxon>
        <taxon>Fungi</taxon>
        <taxon>Dikarya</taxon>
        <taxon>Ascomycota</taxon>
        <taxon>Saccharomycotina</taxon>
        <taxon>Pichiomycetes</taxon>
        <taxon>Debaryomycetaceae</taxon>
        <taxon>Meyerozyma</taxon>
    </lineage>
</organism>
<dbReference type="KEGG" id="pgu:PGUG_00532"/>
<evidence type="ECO:0000313" key="3">
    <source>
        <dbReference type="Proteomes" id="UP000001997"/>
    </source>
</evidence>
<feature type="region of interest" description="Disordered" evidence="1">
    <location>
        <begin position="1"/>
        <end position="136"/>
    </location>
</feature>
<dbReference type="EMBL" id="CH408155">
    <property type="protein sequence ID" value="EDK36434.2"/>
    <property type="molecule type" value="Genomic_DNA"/>
</dbReference>
<dbReference type="HOGENOM" id="CLU_043824_0_0_1"/>
<dbReference type="OrthoDB" id="3364649at2759"/>
<dbReference type="GO" id="GO:0051301">
    <property type="term" value="P:cell division"/>
    <property type="evidence" value="ECO:0007669"/>
    <property type="project" value="InterPro"/>
</dbReference>
<dbReference type="GO" id="GO:0007059">
    <property type="term" value="P:chromosome segregation"/>
    <property type="evidence" value="ECO:0007669"/>
    <property type="project" value="InterPro"/>
</dbReference>
<dbReference type="InterPro" id="IPR013218">
    <property type="entry name" value="Dsn1/Mis13"/>
</dbReference>
<evidence type="ECO:0000256" key="1">
    <source>
        <dbReference type="SAM" id="MobiDB-lite"/>
    </source>
</evidence>
<dbReference type="Proteomes" id="UP000001997">
    <property type="component" value="Unassembled WGS sequence"/>
</dbReference>
<name>A5DB77_PICGU</name>
<feature type="compositionally biased region" description="Basic residues" evidence="1">
    <location>
        <begin position="41"/>
        <end position="51"/>
    </location>
</feature>
<dbReference type="RefSeq" id="XP_001487155.2">
    <property type="nucleotide sequence ID" value="XM_001487105.1"/>
</dbReference>
<reference evidence="2 3" key="1">
    <citation type="journal article" date="2009" name="Nature">
        <title>Evolution of pathogenicity and sexual reproduction in eight Candida genomes.</title>
        <authorList>
            <person name="Butler G."/>
            <person name="Rasmussen M.D."/>
            <person name="Lin M.F."/>
            <person name="Santos M.A."/>
            <person name="Sakthikumar S."/>
            <person name="Munro C.A."/>
            <person name="Rheinbay E."/>
            <person name="Grabherr M."/>
            <person name="Forche A."/>
            <person name="Reedy J.L."/>
            <person name="Agrafioti I."/>
            <person name="Arnaud M.B."/>
            <person name="Bates S."/>
            <person name="Brown A.J."/>
            <person name="Brunke S."/>
            <person name="Costanzo M.C."/>
            <person name="Fitzpatrick D.A."/>
            <person name="de Groot P.W."/>
            <person name="Harris D."/>
            <person name="Hoyer L.L."/>
            <person name="Hube B."/>
            <person name="Klis F.M."/>
            <person name="Kodira C."/>
            <person name="Lennard N."/>
            <person name="Logue M.E."/>
            <person name="Martin R."/>
            <person name="Neiman A.M."/>
            <person name="Nikolaou E."/>
            <person name="Quail M.A."/>
            <person name="Quinn J."/>
            <person name="Santos M.C."/>
            <person name="Schmitzberger F.F."/>
            <person name="Sherlock G."/>
            <person name="Shah P."/>
            <person name="Silverstein K.A."/>
            <person name="Skrzypek M.S."/>
            <person name="Soll D."/>
            <person name="Staggs R."/>
            <person name="Stansfield I."/>
            <person name="Stumpf M.P."/>
            <person name="Sudbery P.E."/>
            <person name="Srikantha T."/>
            <person name="Zeng Q."/>
            <person name="Berman J."/>
            <person name="Berriman M."/>
            <person name="Heitman J."/>
            <person name="Gow N.A."/>
            <person name="Lorenz M.C."/>
            <person name="Birren B.W."/>
            <person name="Kellis M."/>
            <person name="Cuomo C.A."/>
        </authorList>
    </citation>
    <scope>NUCLEOTIDE SEQUENCE [LARGE SCALE GENOMIC DNA]</scope>
    <source>
        <strain evidence="3">ATCC 6260 / CBS 566 / DSM 6381 / JCM 1539 / NBRC 10279 / NRRL Y-324</strain>
    </source>
</reference>
<dbReference type="OMA" id="NGFVGVP"/>
<feature type="compositionally biased region" description="Basic and acidic residues" evidence="1">
    <location>
        <begin position="107"/>
        <end position="121"/>
    </location>
</feature>
<sequence>MPIFSTQNHRDSNFAPNHIQEEQQTNKMGPKRRQPQDPKKPGRKPRARKKEPVRSPVQLASQSELIEAAHAVLDHNQSSQSRSQMSSILHKPNRLTEMIRNNSSQDSSRRRSSFEKDDGFKYKRGSQQSDRRNGAMERLEREVRQLEEEYDDLDGVNSVVVPKKRQQRPKTAATRGRKPTTQKLSRTENLKKQPQLSSPIRSPKFVTEIPDDFSSDEYVEQVSHERIQLAGPSKRSKPGNRRRSSYYNRGKRLSSIGNGFEGLPHDDVSPSDYYKLLNSDLPEPQRMRQLLVWTMRKRLQEEDQRTSNDDQTVVNIAKVIKDEVLQQLVSGEINVNWYNRGDDNEDIPEITLPNPLNIQNEKNLATFKNKLQDLINEQQQWRTSYQKAIAPLEQSKIKDTDVALDPSTASTYDSTVLEGTLLDDLEKFSHEISSHQVAHEVEAAVDKLYHNSYRLDRASELVGKLQHQQFNPQLSQLLKKYMSKPTNPAPTTKQLLRGLTRIPQD</sequence>
<gene>
    <name evidence="2" type="ORF">PGUG_00532</name>
</gene>
<dbReference type="GeneID" id="5129693"/>
<evidence type="ECO:0008006" key="4">
    <source>
        <dbReference type="Google" id="ProtNLM"/>
    </source>
</evidence>
<dbReference type="PANTHER" id="PTHR14778">
    <property type="entry name" value="KINETOCHORE-ASSOCIATED PROTEIN DSN1 HOMOLOG"/>
    <property type="match status" value="1"/>
</dbReference>
<dbReference type="STRING" id="294746.A5DB77"/>
<dbReference type="GO" id="GO:0000444">
    <property type="term" value="C:MIS12/MIND type complex"/>
    <property type="evidence" value="ECO:0007669"/>
    <property type="project" value="InterPro"/>
</dbReference>
<proteinExistence type="predicted"/>
<dbReference type="Pfam" id="PF08202">
    <property type="entry name" value="MIS13"/>
    <property type="match status" value="1"/>
</dbReference>
<protein>
    <recommendedName>
        <fullName evidence="4">Kinetochore protein mis13</fullName>
    </recommendedName>
</protein>
<dbReference type="AlphaFoldDB" id="A5DB77"/>
<feature type="compositionally biased region" description="Acidic residues" evidence="1">
    <location>
        <begin position="209"/>
        <end position="219"/>
    </location>
</feature>
<feature type="compositionally biased region" description="Low complexity" evidence="1">
    <location>
        <begin position="77"/>
        <end position="87"/>
    </location>
</feature>